<feature type="repeat" description="TPR" evidence="1">
    <location>
        <begin position="297"/>
        <end position="330"/>
    </location>
</feature>
<dbReference type="PROSITE" id="PS50005">
    <property type="entry name" value="TPR"/>
    <property type="match status" value="1"/>
</dbReference>
<dbReference type="InterPro" id="IPR019734">
    <property type="entry name" value="TPR_rpt"/>
</dbReference>
<dbReference type="Proteomes" id="UP000092256">
    <property type="component" value="Unassembled WGS sequence"/>
</dbReference>
<evidence type="ECO:0000259" key="3">
    <source>
        <dbReference type="Pfam" id="PF01841"/>
    </source>
</evidence>
<organism evidence="4 5">
    <name type="scientific">Stenotrophomonas maltophilia</name>
    <name type="common">Pseudomonas maltophilia</name>
    <name type="synonym">Xanthomonas maltophilia</name>
    <dbReference type="NCBI Taxonomy" id="40324"/>
    <lineage>
        <taxon>Bacteria</taxon>
        <taxon>Pseudomonadati</taxon>
        <taxon>Pseudomonadota</taxon>
        <taxon>Gammaproteobacteria</taxon>
        <taxon>Lysobacterales</taxon>
        <taxon>Lysobacteraceae</taxon>
        <taxon>Stenotrophomonas</taxon>
        <taxon>Stenotrophomonas maltophilia group</taxon>
    </lineage>
</organism>
<dbReference type="GO" id="GO:0097363">
    <property type="term" value="F:protein O-acetylglucosaminyltransferase activity"/>
    <property type="evidence" value="ECO:0007669"/>
    <property type="project" value="TreeGrafter"/>
</dbReference>
<evidence type="ECO:0000313" key="4">
    <source>
        <dbReference type="EMBL" id="OBU65092.1"/>
    </source>
</evidence>
<gene>
    <name evidence="4" type="ORF">A9K58_15800</name>
</gene>
<comment type="caution">
    <text evidence="4">The sequence shown here is derived from an EMBL/GenBank/DDBJ whole genome shotgun (WGS) entry which is preliminary data.</text>
</comment>
<dbReference type="Pfam" id="PF13432">
    <property type="entry name" value="TPR_16"/>
    <property type="match status" value="2"/>
</dbReference>
<dbReference type="Pfam" id="PF01841">
    <property type="entry name" value="Transglut_core"/>
    <property type="match status" value="1"/>
</dbReference>
<dbReference type="SUPFAM" id="SSF48452">
    <property type="entry name" value="TPR-like"/>
    <property type="match status" value="1"/>
</dbReference>
<dbReference type="InterPro" id="IPR011990">
    <property type="entry name" value="TPR-like_helical_dom_sf"/>
</dbReference>
<feature type="chain" id="PRO_5008353382" evidence="2">
    <location>
        <begin position="23"/>
        <end position="387"/>
    </location>
</feature>
<dbReference type="InterPro" id="IPR038765">
    <property type="entry name" value="Papain-like_cys_pep_sf"/>
</dbReference>
<dbReference type="PANTHER" id="PTHR44366">
    <property type="entry name" value="UDP-N-ACETYLGLUCOSAMINE--PEPTIDE N-ACETYLGLUCOSAMINYLTRANSFERASE 110 KDA SUBUNIT"/>
    <property type="match status" value="1"/>
</dbReference>
<dbReference type="RefSeq" id="WP_065200246.1">
    <property type="nucleotide sequence ID" value="NZ_LYVJ01000012.1"/>
</dbReference>
<dbReference type="SUPFAM" id="SSF54001">
    <property type="entry name" value="Cysteine proteinases"/>
    <property type="match status" value="1"/>
</dbReference>
<protein>
    <submittedName>
        <fullName evidence="4">UDP-N-acetylglucosamine-peptide N-acetylglucosaminyltransferase</fullName>
    </submittedName>
</protein>
<evidence type="ECO:0000256" key="2">
    <source>
        <dbReference type="SAM" id="SignalP"/>
    </source>
</evidence>
<dbReference type="GO" id="GO:0006493">
    <property type="term" value="P:protein O-linked glycosylation"/>
    <property type="evidence" value="ECO:0007669"/>
    <property type="project" value="InterPro"/>
</dbReference>
<reference evidence="4 5" key="1">
    <citation type="submission" date="2016-05" db="EMBL/GenBank/DDBJ databases">
        <title>Draft Genome Sequences of Stenotrophomonas maltophilia Strains Sm32COP, Sm41DVV, Sm46PAILV, SmF3, SmF22, SmSOFb1 and SmCVFa1, Isolated from Different Manures, in France.</title>
        <authorList>
            <person name="Nazaret S."/>
            <person name="Bodilis J."/>
        </authorList>
    </citation>
    <scope>NUCLEOTIDE SEQUENCE [LARGE SCALE GENOMIC DNA]</scope>
    <source>
        <strain evidence="4 5">Sm46PAILV</strain>
    </source>
</reference>
<dbReference type="Gene3D" id="1.25.40.10">
    <property type="entry name" value="Tetratricopeptide repeat domain"/>
    <property type="match status" value="2"/>
</dbReference>
<dbReference type="OrthoDB" id="5801251at2"/>
<accession>A0A1A6XNL5</accession>
<dbReference type="AlphaFoldDB" id="A0A1A6XNL5"/>
<feature type="signal peptide" evidence="2">
    <location>
        <begin position="1"/>
        <end position="22"/>
    </location>
</feature>
<dbReference type="InterPro" id="IPR037919">
    <property type="entry name" value="OGT"/>
</dbReference>
<dbReference type="Gene3D" id="3.10.620.30">
    <property type="match status" value="1"/>
</dbReference>
<name>A0A1A6XNL5_STEMA</name>
<keyword evidence="2" id="KW-0732">Signal</keyword>
<proteinExistence type="predicted"/>
<dbReference type="PANTHER" id="PTHR44366:SF1">
    <property type="entry name" value="UDP-N-ACETYLGLUCOSAMINE--PEPTIDE N-ACETYLGLUCOSAMINYLTRANSFERASE 110 KDA SUBUNIT"/>
    <property type="match status" value="1"/>
</dbReference>
<sequence length="387" mass="42847">MYRPAVHCLALLLLAVCAPALAVDDARPPAPAGVVTAPTILVSASRVPTPEEVFAIPADMHAMLQKQVIQRSYSREQRLQALVEMLFDQHGLDLQYDADATYTVSEIWQHRRANCLAFTLLFVTLAREAGIQARVQEVGRVVSWYQDQQAGVVYNVGHVNAGVDIGGRFGTVDLDRNVLYDRRGPVPVSRARALAHFYNNRGADQLAQGDLAGARAFLDASLAQDSTFAPAWNNLGVLAHRQGDNIEARLALDRSLQLDGRQNAALSNASALFRSLGMTAQAQALERRLESLKSEDPFAQYMLGTTAERAGQLDVAIRHYRRAVRLYDTAHQFHFGLARAYFLAGQLKRADHELLRAQELGGAPEQARYQAKLDSLARWRAQQQARR</sequence>
<keyword evidence="1" id="KW-0802">TPR repeat</keyword>
<dbReference type="SMART" id="SM00028">
    <property type="entry name" value="TPR"/>
    <property type="match status" value="4"/>
</dbReference>
<dbReference type="EMBL" id="LYVJ01000012">
    <property type="protein sequence ID" value="OBU65092.1"/>
    <property type="molecule type" value="Genomic_DNA"/>
</dbReference>
<keyword evidence="4" id="KW-0328">Glycosyltransferase</keyword>
<keyword evidence="4" id="KW-0808">Transferase</keyword>
<dbReference type="InterPro" id="IPR002931">
    <property type="entry name" value="Transglutaminase-like"/>
</dbReference>
<evidence type="ECO:0000256" key="1">
    <source>
        <dbReference type="PROSITE-ProRule" id="PRU00339"/>
    </source>
</evidence>
<feature type="domain" description="Transglutaminase-like" evidence="3">
    <location>
        <begin position="64"/>
        <end position="135"/>
    </location>
</feature>
<evidence type="ECO:0000313" key="5">
    <source>
        <dbReference type="Proteomes" id="UP000092256"/>
    </source>
</evidence>